<evidence type="ECO:0000313" key="1">
    <source>
        <dbReference type="EMBL" id="QFS45425.1"/>
    </source>
</evidence>
<dbReference type="Proteomes" id="UP000326678">
    <property type="component" value="Chromosome Gxm1"/>
</dbReference>
<protein>
    <submittedName>
        <fullName evidence="1">Uncharacterized protein</fullName>
    </submittedName>
</protein>
<accession>A0A5P8VYC6</accession>
<name>A0A5P8VYC6_9NOSO</name>
<reference evidence="1 2" key="1">
    <citation type="submission" date="2019-10" db="EMBL/GenBank/DDBJ databases">
        <title>Genomic and transcriptomic insights into the perfect genentic adaptation of a filamentous nitrogen-fixing cyanobacterium to rice fields.</title>
        <authorList>
            <person name="Chen Z."/>
        </authorList>
    </citation>
    <scope>NUCLEOTIDE SEQUENCE [LARGE SCALE GENOMIC DNA]</scope>
    <source>
        <strain evidence="1">CCNUC1</strain>
    </source>
</reference>
<dbReference type="KEGG" id="nsh:GXM_02902"/>
<organism evidence="1 2">
    <name type="scientific">Nostoc sphaeroides CCNUC1</name>
    <dbReference type="NCBI Taxonomy" id="2653204"/>
    <lineage>
        <taxon>Bacteria</taxon>
        <taxon>Bacillati</taxon>
        <taxon>Cyanobacteriota</taxon>
        <taxon>Cyanophyceae</taxon>
        <taxon>Nostocales</taxon>
        <taxon>Nostocaceae</taxon>
        <taxon>Nostoc</taxon>
    </lineage>
</organism>
<sequence>MIPIANKVGKLICTAKANSNPGLGAKISGAVLKLYFIGTAEYWSRNI</sequence>
<proteinExistence type="predicted"/>
<dbReference type="EMBL" id="CP045226">
    <property type="protein sequence ID" value="QFS45425.1"/>
    <property type="molecule type" value="Genomic_DNA"/>
</dbReference>
<gene>
    <name evidence="1" type="ORF">GXM_02902</name>
</gene>
<evidence type="ECO:0000313" key="2">
    <source>
        <dbReference type="Proteomes" id="UP000326678"/>
    </source>
</evidence>
<keyword evidence="2" id="KW-1185">Reference proteome</keyword>
<dbReference type="AlphaFoldDB" id="A0A5P8VYC6"/>